<gene>
    <name evidence="1" type="ORF">SAMN05421505_1961</name>
</gene>
<reference evidence="1 2" key="1">
    <citation type="submission" date="2016-10" db="EMBL/GenBank/DDBJ databases">
        <authorList>
            <person name="de Groot N.N."/>
        </authorList>
    </citation>
    <scope>NUCLEOTIDE SEQUENCE [LARGE SCALE GENOMIC DNA]</scope>
    <source>
        <strain evidence="1 2">CPCC 201354</strain>
    </source>
</reference>
<organism evidence="1 2">
    <name type="scientific">Sinosporangium album</name>
    <dbReference type="NCBI Taxonomy" id="504805"/>
    <lineage>
        <taxon>Bacteria</taxon>
        <taxon>Bacillati</taxon>
        <taxon>Actinomycetota</taxon>
        <taxon>Actinomycetes</taxon>
        <taxon>Streptosporangiales</taxon>
        <taxon>Streptosporangiaceae</taxon>
        <taxon>Sinosporangium</taxon>
    </lineage>
</organism>
<dbReference type="Proteomes" id="UP000198923">
    <property type="component" value="Unassembled WGS sequence"/>
</dbReference>
<keyword evidence="2" id="KW-1185">Reference proteome</keyword>
<accession>A0A1G8M0G4</accession>
<dbReference type="EMBL" id="FNCN01000096">
    <property type="protein sequence ID" value="SDI61441.1"/>
    <property type="molecule type" value="Genomic_DNA"/>
</dbReference>
<proteinExistence type="predicted"/>
<evidence type="ECO:0000313" key="1">
    <source>
        <dbReference type="EMBL" id="SDI61441.1"/>
    </source>
</evidence>
<sequence>MKRYLLFDEGCLVCTSTAKGVEEDSGHWLEARSLRDPRMKALLDTHKPGWKHRPTLVIDDGTTVHIATGL</sequence>
<dbReference type="AlphaFoldDB" id="A0A1G8M0G4"/>
<dbReference type="RefSeq" id="WP_218126109.1">
    <property type="nucleotide sequence ID" value="NZ_FNCN01000096.1"/>
</dbReference>
<feature type="non-terminal residue" evidence="1">
    <location>
        <position position="70"/>
    </location>
</feature>
<name>A0A1G8M0G4_9ACTN</name>
<protein>
    <recommendedName>
        <fullName evidence="3">DUF393 domain-containing protein</fullName>
    </recommendedName>
</protein>
<evidence type="ECO:0008006" key="3">
    <source>
        <dbReference type="Google" id="ProtNLM"/>
    </source>
</evidence>
<evidence type="ECO:0000313" key="2">
    <source>
        <dbReference type="Proteomes" id="UP000198923"/>
    </source>
</evidence>